<keyword evidence="2" id="KW-0732">Signal</keyword>
<name>A0A2T3JHI8_9GAMM</name>
<sequence>MNRVTMKRIHKTAAVIAFLMIVSFFSSSLFADIFGDHEIIAQVKQTILYSVGLLVIAMMTTGITANKLYGAKVQGALAVKQKRMKIAAANGVVILIPAAIFLARWSVAGQFDSLYWAVQGIELIAGATNAILLGLNIRDGIRLSHATS</sequence>
<evidence type="ECO:0008006" key="5">
    <source>
        <dbReference type="Google" id="ProtNLM"/>
    </source>
</evidence>
<comment type="caution">
    <text evidence="3">The sequence shown here is derived from an EMBL/GenBank/DDBJ whole genome shotgun (WGS) entry which is preliminary data.</text>
</comment>
<feature type="transmembrane region" description="Helical" evidence="1">
    <location>
        <begin position="47"/>
        <end position="65"/>
    </location>
</feature>
<feature type="transmembrane region" description="Helical" evidence="1">
    <location>
        <begin position="113"/>
        <end position="135"/>
    </location>
</feature>
<keyword evidence="1" id="KW-0472">Membrane</keyword>
<dbReference type="EMBL" id="PYMJ01000010">
    <property type="protein sequence ID" value="PSU48420.1"/>
    <property type="molecule type" value="Genomic_DNA"/>
</dbReference>
<keyword evidence="4" id="KW-1185">Reference proteome</keyword>
<keyword evidence="1" id="KW-0812">Transmembrane</keyword>
<dbReference type="AlphaFoldDB" id="A0A2T3JHI8"/>
<dbReference type="RefSeq" id="WP_107243013.1">
    <property type="nucleotide sequence ID" value="NZ_PYMJ01000010.1"/>
</dbReference>
<dbReference type="Proteomes" id="UP000240987">
    <property type="component" value="Unassembled WGS sequence"/>
</dbReference>
<keyword evidence="1" id="KW-1133">Transmembrane helix</keyword>
<feature type="chain" id="PRO_5015604355" description="Lipoprotein" evidence="2">
    <location>
        <begin position="32"/>
        <end position="148"/>
    </location>
</feature>
<protein>
    <recommendedName>
        <fullName evidence="5">Lipoprotein</fullName>
    </recommendedName>
</protein>
<feature type="transmembrane region" description="Helical" evidence="1">
    <location>
        <begin position="86"/>
        <end position="107"/>
    </location>
</feature>
<organism evidence="3 4">
    <name type="scientific">Photobacterium frigidiphilum</name>
    <dbReference type="NCBI Taxonomy" id="264736"/>
    <lineage>
        <taxon>Bacteria</taxon>
        <taxon>Pseudomonadati</taxon>
        <taxon>Pseudomonadota</taxon>
        <taxon>Gammaproteobacteria</taxon>
        <taxon>Vibrionales</taxon>
        <taxon>Vibrionaceae</taxon>
        <taxon>Photobacterium</taxon>
    </lineage>
</organism>
<evidence type="ECO:0000256" key="1">
    <source>
        <dbReference type="SAM" id="Phobius"/>
    </source>
</evidence>
<evidence type="ECO:0000313" key="4">
    <source>
        <dbReference type="Proteomes" id="UP000240987"/>
    </source>
</evidence>
<reference evidence="3 4" key="1">
    <citation type="submission" date="2018-01" db="EMBL/GenBank/DDBJ databases">
        <title>Whole genome sequencing of Histamine producing bacteria.</title>
        <authorList>
            <person name="Butler K."/>
        </authorList>
    </citation>
    <scope>NUCLEOTIDE SEQUENCE [LARGE SCALE GENOMIC DNA]</scope>
    <source>
        <strain evidence="3 4">JCM 12947</strain>
    </source>
</reference>
<dbReference type="OrthoDB" id="5195601at2"/>
<proteinExistence type="predicted"/>
<evidence type="ECO:0000256" key="2">
    <source>
        <dbReference type="SAM" id="SignalP"/>
    </source>
</evidence>
<gene>
    <name evidence="3" type="ORF">C9J12_12480</name>
</gene>
<feature type="signal peptide" evidence="2">
    <location>
        <begin position="1"/>
        <end position="31"/>
    </location>
</feature>
<evidence type="ECO:0000313" key="3">
    <source>
        <dbReference type="EMBL" id="PSU48420.1"/>
    </source>
</evidence>
<accession>A0A2T3JHI8</accession>